<evidence type="ECO:0000256" key="2">
    <source>
        <dbReference type="ARBA" id="ARBA00001974"/>
    </source>
</evidence>
<dbReference type="EMBL" id="KZ302101">
    <property type="protein sequence ID" value="PFH47620.1"/>
    <property type="molecule type" value="Genomic_DNA"/>
</dbReference>
<comment type="catalytic activity">
    <reaction evidence="9">
        <text>2 oxidized [2Fe-2S]-[protein] + NADPH = 2 reduced [2Fe-2S]-[protein] + NADP(+) + H(+)</text>
        <dbReference type="Rhea" id="RHEA:67716"/>
        <dbReference type="Rhea" id="RHEA-COMP:17327"/>
        <dbReference type="Rhea" id="RHEA-COMP:17328"/>
        <dbReference type="ChEBI" id="CHEBI:15378"/>
        <dbReference type="ChEBI" id="CHEBI:33737"/>
        <dbReference type="ChEBI" id="CHEBI:33738"/>
        <dbReference type="ChEBI" id="CHEBI:57783"/>
        <dbReference type="ChEBI" id="CHEBI:58349"/>
    </reaction>
</comment>
<dbReference type="Pfam" id="PF00175">
    <property type="entry name" value="NAD_binding_1"/>
    <property type="match status" value="1"/>
</dbReference>
<dbReference type="OrthoDB" id="1856718at2759"/>
<dbReference type="InterPro" id="IPR001433">
    <property type="entry name" value="OxRdtase_FAD/NAD-bd"/>
</dbReference>
<feature type="binding site" evidence="9">
    <location>
        <begin position="409"/>
        <end position="412"/>
    </location>
    <ligand>
        <name>FAD</name>
        <dbReference type="ChEBI" id="CHEBI:57692"/>
    </ligand>
</feature>
<dbReference type="GO" id="GO:0160246">
    <property type="term" value="F:NADPH-iron-sulfur [2Fe-2S] protein oxidoreductase activity"/>
    <property type="evidence" value="ECO:0007669"/>
    <property type="project" value="InterPro"/>
</dbReference>
<dbReference type="InterPro" id="IPR028879">
    <property type="entry name" value="NDOR1"/>
</dbReference>
<dbReference type="GO" id="GO:0050660">
    <property type="term" value="F:flavin adenine dinucleotide binding"/>
    <property type="evidence" value="ECO:0007669"/>
    <property type="project" value="UniProtKB-UniRule"/>
</dbReference>
<dbReference type="InterPro" id="IPR001709">
    <property type="entry name" value="Flavoprot_Pyr_Nucl_cyt_Rdtase"/>
</dbReference>
<dbReference type="Proteomes" id="UP000242287">
    <property type="component" value="Unassembled WGS sequence"/>
</dbReference>
<dbReference type="GO" id="GO:0016226">
    <property type="term" value="P:iron-sulfur cluster assembly"/>
    <property type="evidence" value="ECO:0007669"/>
    <property type="project" value="UniProtKB-UniRule"/>
</dbReference>
<dbReference type="GO" id="GO:0010181">
    <property type="term" value="F:FMN binding"/>
    <property type="evidence" value="ECO:0007669"/>
    <property type="project" value="UniProtKB-UniRule"/>
</dbReference>
<keyword evidence="5 9" id="KW-0288">FMN</keyword>
<comment type="similarity">
    <text evidence="9">Belongs to the NADPH-dependent diflavin oxidoreductase NDOR1 family.</text>
</comment>
<dbReference type="InterPro" id="IPR029039">
    <property type="entry name" value="Flavoprotein-like_sf"/>
</dbReference>
<dbReference type="GO" id="GO:0050661">
    <property type="term" value="F:NADP binding"/>
    <property type="evidence" value="ECO:0007669"/>
    <property type="project" value="UniProtKB-UniRule"/>
</dbReference>
<keyword evidence="13" id="KW-1185">Reference proteome</keyword>
<dbReference type="GO" id="GO:0005829">
    <property type="term" value="C:cytosol"/>
    <property type="evidence" value="ECO:0007669"/>
    <property type="project" value="TreeGrafter"/>
</dbReference>
<gene>
    <name evidence="9" type="primary">TAH18</name>
    <name evidence="12" type="ORF">AMATHDRAFT_82115</name>
</gene>
<sequence length="590" mass="67129">MTNQDSFNHLLILYATETGNTQDAADTIARQCRRLSLRARILSIEDYPLPDLVSEELVIFVVSTTGSGQEPRSMTPFWHMLLRSDLPTDLFEDMTFAVFGLGDTAYEKFCWPAKKLSRRLLSLGAVELCERGEADDQHQLGIDGALVPWIETLLRALLGYLSLPPGMTDTQPSSAPPPRVRLTRIEATSDKNQPQIPSRESRYQAKVKCNTRITATDWFQDVRHLELDFDQDIQYSPGDVAVIYPIASSKDVDSFLQDMEWASGADDAYTMEHIMSDQTLPSNLPSVITFKELFTRHLDFNAVPKRSFFQYLRYFATDELEVERLDEFLSLEGADELYDYCFGVRRTIREVLMEFRHTKIPKDYIFDIFPPLRPRQFSIASSVKKHPRQIHLCIAIVKYRTKLKVPRRGVCTSYISRLEPGNELLIGIQRGFIRLPPDKNTPILCIGPGTGIAPMRSVIEERIHAGSTANTLYFGCRSASKDHHYGSEWTEYAERQKIAYRPAFSRDGPTGTKRVYVQDRIEQYAEETWELVGKAGAWVFISGSSNKMPTAVKNAIKAAAEIYGGYSADDASRYIEDMIQEGRLIEECWS</sequence>
<feature type="binding site" evidence="9">
    <location>
        <position position="136"/>
    </location>
    <ligand>
        <name>FMN</name>
        <dbReference type="ChEBI" id="CHEBI:58210"/>
    </ligand>
</feature>
<dbReference type="InterPro" id="IPR039261">
    <property type="entry name" value="FNR_nucleotide-bd"/>
</dbReference>
<evidence type="ECO:0000313" key="12">
    <source>
        <dbReference type="EMBL" id="PFH47620.1"/>
    </source>
</evidence>
<evidence type="ECO:0000256" key="3">
    <source>
        <dbReference type="ARBA" id="ARBA00022490"/>
    </source>
</evidence>
<dbReference type="InterPro" id="IPR003097">
    <property type="entry name" value="CysJ-like_FAD-binding"/>
</dbReference>
<evidence type="ECO:0000256" key="4">
    <source>
        <dbReference type="ARBA" id="ARBA00022630"/>
    </source>
</evidence>
<evidence type="ECO:0000256" key="5">
    <source>
        <dbReference type="ARBA" id="ARBA00022643"/>
    </source>
</evidence>
<evidence type="ECO:0000256" key="9">
    <source>
        <dbReference type="HAMAP-Rule" id="MF_03178"/>
    </source>
</evidence>
<organism evidence="12 13">
    <name type="scientific">Amanita thiersii Skay4041</name>
    <dbReference type="NCBI Taxonomy" id="703135"/>
    <lineage>
        <taxon>Eukaryota</taxon>
        <taxon>Fungi</taxon>
        <taxon>Dikarya</taxon>
        <taxon>Basidiomycota</taxon>
        <taxon>Agaricomycotina</taxon>
        <taxon>Agaricomycetes</taxon>
        <taxon>Agaricomycetidae</taxon>
        <taxon>Agaricales</taxon>
        <taxon>Pluteineae</taxon>
        <taxon>Amanitaceae</taxon>
        <taxon>Amanita</taxon>
    </lineage>
</organism>
<keyword evidence="4 9" id="KW-0285">Flavoprotein</keyword>
<dbReference type="PROSITE" id="PS50902">
    <property type="entry name" value="FLAVODOXIN_LIKE"/>
    <property type="match status" value="1"/>
</dbReference>
<dbReference type="InterPro" id="IPR001226">
    <property type="entry name" value="Flavodoxin_CS"/>
</dbReference>
<feature type="domain" description="FAD-binding FR-type" evidence="11">
    <location>
        <begin position="200"/>
        <end position="436"/>
    </location>
</feature>
<comment type="subunit">
    <text evidence="9">Interacts with DRE2; as part of the cytosolic iron-sulfur (Fe-S) protein assembly (CIA) machinery.</text>
</comment>
<dbReference type="InterPro" id="IPR001094">
    <property type="entry name" value="Flavdoxin-like"/>
</dbReference>
<evidence type="ECO:0000259" key="11">
    <source>
        <dbReference type="PROSITE" id="PS51384"/>
    </source>
</evidence>
<dbReference type="SUPFAM" id="SSF52218">
    <property type="entry name" value="Flavoproteins"/>
    <property type="match status" value="1"/>
</dbReference>
<feature type="binding site" evidence="9">
    <location>
        <begin position="375"/>
        <end position="378"/>
    </location>
    <ligand>
        <name>FAD</name>
        <dbReference type="ChEBI" id="CHEBI:57692"/>
    </ligand>
</feature>
<dbReference type="PANTHER" id="PTHR19384">
    <property type="entry name" value="NITRIC OXIDE SYNTHASE-RELATED"/>
    <property type="match status" value="1"/>
</dbReference>
<keyword evidence="7 9" id="KW-0521">NADP</keyword>
<dbReference type="AlphaFoldDB" id="A0A2A9NIT6"/>
<evidence type="ECO:0000259" key="10">
    <source>
        <dbReference type="PROSITE" id="PS50902"/>
    </source>
</evidence>
<keyword evidence="3 9" id="KW-0963">Cytoplasm</keyword>
<dbReference type="InterPro" id="IPR023173">
    <property type="entry name" value="NADPH_Cyt_P450_Rdtase_alpha"/>
</dbReference>
<comment type="function">
    <text evidence="9">NADPH-dependent reductase which is a central component of the cytosolic iron-sulfur (Fe-S) protein assembly (CIA) machinery. Transfers electrons from NADPH via its FAD and FMN prosthetic groups to the [2Fe-2S] cluster of DRE2, another key component of the CIA machinery. In turn, this reduced cluster provides electrons for assembly of cytosolic iron-sulfur cluster proteins. Positively controls H(2)O(2)-induced cell death.</text>
</comment>
<dbReference type="SUPFAM" id="SSF52343">
    <property type="entry name" value="Ferredoxin reductase-like, C-terminal NADP-linked domain"/>
    <property type="match status" value="1"/>
</dbReference>
<dbReference type="PRINTS" id="PR00369">
    <property type="entry name" value="FLAVODOXIN"/>
</dbReference>
<proteinExistence type="inferred from homology"/>
<dbReference type="GO" id="GO:0016651">
    <property type="term" value="F:oxidoreductase activity, acting on NAD(P)H"/>
    <property type="evidence" value="ECO:0007669"/>
    <property type="project" value="UniProtKB-UniRule"/>
</dbReference>
<dbReference type="EC" id="1.18.1.-" evidence="9"/>
<dbReference type="SUPFAM" id="SSF63380">
    <property type="entry name" value="Riboflavin synthase domain-like"/>
    <property type="match status" value="1"/>
</dbReference>
<evidence type="ECO:0000256" key="6">
    <source>
        <dbReference type="ARBA" id="ARBA00022827"/>
    </source>
</evidence>
<dbReference type="STRING" id="703135.A0A2A9NIT6"/>
<feature type="binding site" evidence="9">
    <location>
        <position position="589"/>
    </location>
    <ligand>
        <name>FAD</name>
        <dbReference type="ChEBI" id="CHEBI:57692"/>
    </ligand>
</feature>
<comment type="similarity">
    <text evidence="9">In the C-terminal section; belongs to the flavoprotein pyridine nucleotide cytochrome reductase family.</text>
</comment>
<name>A0A2A9NIT6_9AGAR</name>
<comment type="similarity">
    <text evidence="9">In the N-terminal section; belongs to the flavodoxin family.</text>
</comment>
<dbReference type="Gene3D" id="3.40.50.360">
    <property type="match status" value="1"/>
</dbReference>
<keyword evidence="8 9" id="KW-0560">Oxidoreductase</keyword>
<feature type="binding site" evidence="9">
    <location>
        <begin position="63"/>
        <end position="66"/>
    </location>
    <ligand>
        <name>FMN</name>
        <dbReference type="ChEBI" id="CHEBI:58210"/>
    </ligand>
</feature>
<evidence type="ECO:0000256" key="7">
    <source>
        <dbReference type="ARBA" id="ARBA00022857"/>
    </source>
</evidence>
<feature type="binding site" evidence="9">
    <location>
        <begin position="505"/>
        <end position="506"/>
    </location>
    <ligand>
        <name>NADP(+)</name>
        <dbReference type="ChEBI" id="CHEBI:58349"/>
    </ligand>
</feature>
<dbReference type="PANTHER" id="PTHR19384:SF10">
    <property type="entry name" value="NADPH-DEPENDENT DIFLAVIN OXIDOREDUCTASE 1"/>
    <property type="match status" value="1"/>
</dbReference>
<dbReference type="Pfam" id="PF00667">
    <property type="entry name" value="FAD_binding_1"/>
    <property type="match status" value="1"/>
</dbReference>
<dbReference type="Gene3D" id="1.20.990.10">
    <property type="entry name" value="NADPH-cytochrome p450 Reductase, Chain A, domain 3"/>
    <property type="match status" value="1"/>
</dbReference>
<reference evidence="12 13" key="1">
    <citation type="submission" date="2014-02" db="EMBL/GenBank/DDBJ databases">
        <title>Transposable element dynamics among asymbiotic and ectomycorrhizal Amanita fungi.</title>
        <authorList>
            <consortium name="DOE Joint Genome Institute"/>
            <person name="Hess J."/>
            <person name="Skrede I."/>
            <person name="Wolfe B."/>
            <person name="LaButti K."/>
            <person name="Ohm R.A."/>
            <person name="Grigoriev I.V."/>
            <person name="Pringle A."/>
        </authorList>
    </citation>
    <scope>NUCLEOTIDE SEQUENCE [LARGE SCALE GENOMIC DNA]</scope>
    <source>
        <strain evidence="12 13">SKay4041</strain>
    </source>
</reference>
<comment type="subcellular location">
    <subcellularLocation>
        <location evidence="9">Cytoplasm</location>
    </subcellularLocation>
    <subcellularLocation>
        <location evidence="9">Mitochondrion</location>
    </subcellularLocation>
    <text evidence="9">Relocalizes to mitochondria after H(2)O(2) exposure.</text>
</comment>
<evidence type="ECO:0000256" key="8">
    <source>
        <dbReference type="ARBA" id="ARBA00023002"/>
    </source>
</evidence>
<accession>A0A2A9NIT6</accession>
<feature type="domain" description="Flavodoxin-like" evidence="10">
    <location>
        <begin position="10"/>
        <end position="154"/>
    </location>
</feature>
<dbReference type="PROSITE" id="PS00201">
    <property type="entry name" value="FLAVODOXIN"/>
    <property type="match status" value="1"/>
</dbReference>
<feature type="binding site" evidence="9">
    <location>
        <position position="450"/>
    </location>
    <ligand>
        <name>NADP(+)</name>
        <dbReference type="ChEBI" id="CHEBI:58349"/>
    </ligand>
</feature>
<protein>
    <recommendedName>
        <fullName evidence="9">NADPH-dependent diflavin oxidoreductase 1</fullName>
        <ecNumber evidence="9">1.18.1.-</ecNumber>
    </recommendedName>
    <alternativeName>
        <fullName evidence="9">NADPH-dependent FMN and FAD-containing oxidoreductase</fullName>
    </alternativeName>
</protein>
<dbReference type="InterPro" id="IPR017927">
    <property type="entry name" value="FAD-bd_FR_type"/>
</dbReference>
<dbReference type="InterPro" id="IPR008254">
    <property type="entry name" value="Flavodoxin/NO_synth"/>
</dbReference>
<dbReference type="HAMAP" id="MF_03178">
    <property type="entry name" value="NDOR1"/>
    <property type="match status" value="1"/>
</dbReference>
<dbReference type="Gene3D" id="3.40.50.80">
    <property type="entry name" value="Nucleotide-binding domain of ferredoxin-NADP reductase (FNR) module"/>
    <property type="match status" value="1"/>
</dbReference>
<keyword evidence="9" id="KW-0496">Mitochondrion</keyword>
<keyword evidence="6 9" id="KW-0274">FAD</keyword>
<comment type="cofactor">
    <cofactor evidence="2 9">
        <name>FAD</name>
        <dbReference type="ChEBI" id="CHEBI:57692"/>
    </cofactor>
</comment>
<dbReference type="GO" id="GO:0009055">
    <property type="term" value="F:electron transfer activity"/>
    <property type="evidence" value="ECO:0007669"/>
    <property type="project" value="InterPro"/>
</dbReference>
<feature type="binding site" evidence="9">
    <location>
        <begin position="514"/>
        <end position="518"/>
    </location>
    <ligand>
        <name>NADP(+)</name>
        <dbReference type="ChEBI" id="CHEBI:58349"/>
    </ligand>
</feature>
<dbReference type="GO" id="GO:0005739">
    <property type="term" value="C:mitochondrion"/>
    <property type="evidence" value="ECO:0007669"/>
    <property type="project" value="UniProtKB-SubCell"/>
</dbReference>
<dbReference type="InterPro" id="IPR017938">
    <property type="entry name" value="Riboflavin_synthase-like_b-brl"/>
</dbReference>
<comment type="caution">
    <text evidence="9">Lacks conserved residue(s) required for the propagation of feature annotation.</text>
</comment>
<dbReference type="PROSITE" id="PS51384">
    <property type="entry name" value="FAD_FR"/>
    <property type="match status" value="1"/>
</dbReference>
<feature type="binding site" evidence="9">
    <location>
        <position position="345"/>
    </location>
    <ligand>
        <name>FAD</name>
        <dbReference type="ChEBI" id="CHEBI:57692"/>
    </ligand>
</feature>
<comment type="cofactor">
    <cofactor evidence="1 9">
        <name>FMN</name>
        <dbReference type="ChEBI" id="CHEBI:58210"/>
    </cofactor>
</comment>
<dbReference type="Gene3D" id="2.40.30.10">
    <property type="entry name" value="Translation factors"/>
    <property type="match status" value="1"/>
</dbReference>
<dbReference type="PRINTS" id="PR00371">
    <property type="entry name" value="FPNCR"/>
</dbReference>
<evidence type="ECO:0000256" key="1">
    <source>
        <dbReference type="ARBA" id="ARBA00001917"/>
    </source>
</evidence>
<dbReference type="Pfam" id="PF00258">
    <property type="entry name" value="Flavodoxin_1"/>
    <property type="match status" value="1"/>
</dbReference>
<evidence type="ECO:0000313" key="13">
    <source>
        <dbReference type="Proteomes" id="UP000242287"/>
    </source>
</evidence>